<accession>A0A8J6NZE7</accession>
<gene>
    <name evidence="1" type="ORF">H8D96_10745</name>
</gene>
<proteinExistence type="predicted"/>
<evidence type="ECO:0000313" key="1">
    <source>
        <dbReference type="EMBL" id="MBC8432385.1"/>
    </source>
</evidence>
<reference evidence="1 2" key="1">
    <citation type="submission" date="2020-08" db="EMBL/GenBank/DDBJ databases">
        <title>Bridging the membrane lipid divide: bacteria of the FCB group superphylum have the potential to synthesize archaeal ether lipids.</title>
        <authorList>
            <person name="Villanueva L."/>
            <person name="Von Meijenfeldt F.A.B."/>
            <person name="Westbye A.B."/>
            <person name="Yadav S."/>
            <person name="Hopmans E.C."/>
            <person name="Dutilh B.E."/>
            <person name="Sinninghe Damste J.S."/>
        </authorList>
    </citation>
    <scope>NUCLEOTIDE SEQUENCE [LARGE SCALE GENOMIC DNA]</scope>
    <source>
        <strain evidence="1">NIOZ-UU17</strain>
    </source>
</reference>
<comment type="caution">
    <text evidence="1">The sequence shown here is derived from an EMBL/GenBank/DDBJ whole genome shotgun (WGS) entry which is preliminary data.</text>
</comment>
<dbReference type="AlphaFoldDB" id="A0A8J6NZE7"/>
<dbReference type="Proteomes" id="UP000605201">
    <property type="component" value="Unassembled WGS sequence"/>
</dbReference>
<evidence type="ECO:0000313" key="2">
    <source>
        <dbReference type="Proteomes" id="UP000605201"/>
    </source>
</evidence>
<dbReference type="EMBL" id="JACNIG010000220">
    <property type="protein sequence ID" value="MBC8432385.1"/>
    <property type="molecule type" value="Genomic_DNA"/>
</dbReference>
<organism evidence="1 2">
    <name type="scientific">Candidatus Desulfatibia vada</name>
    <dbReference type="NCBI Taxonomy" id="2841696"/>
    <lineage>
        <taxon>Bacteria</taxon>
        <taxon>Pseudomonadati</taxon>
        <taxon>Thermodesulfobacteriota</taxon>
        <taxon>Desulfobacteria</taxon>
        <taxon>Desulfobacterales</taxon>
        <taxon>Desulfobacterales incertae sedis</taxon>
        <taxon>Candidatus Desulfatibia</taxon>
    </lineage>
</organism>
<sequence length="559" mass="66757">MRVIWWEDEPQVLEKLEKIFFKELRPYLNDVNWRIDTHLIDWDLKSKEEIERYIKGQSQIWIIDIGSDKLLGGNKKINDRLEKWLVNIYENEKEIDNKFAEVFNKVFIEYNESLRFHGIGLAIIAKNNNIPFIFCSKWREFEQARLCEYILSSSKKETGKPIIDWLNKYEITHYASSTIIKEEIAKIRIFIPHKELYILDTNKWRIIRGSENRVVERPMFNSAREDIKILLQTYSPHHHEGGGMPSDEPLYKQPEEFSKNLFTPEMRNILIKVGYDIALYKEWIYTKGFKRPCIRALIQDDDFGEDFRKLYDEWRKEQNININLITCNKPKKARGGNHLWFNVTRMFYALSFLIEMWKDSIYKINIYRLGSPSYKVKYNGILCCIYSNDSEEYYYNELFPSSAEKNGKINIRHHMGKFCWEIFQTGSRWIFYSNKIKRNKEYFSHIVYPNANLFCNNKYPDALYIDFIGYNDNEGILADCKDIKRTETIKLNINYQNKVKPPTIAFHISPEIIETPFKNKPYDTFLVKENNKFSVLDEAILLEEADELIKNIMDSEYNG</sequence>
<protein>
    <submittedName>
        <fullName evidence="1">Uncharacterized protein</fullName>
    </submittedName>
</protein>
<name>A0A8J6NZE7_9BACT</name>